<gene>
    <name evidence="1" type="ORF">DR78_1502</name>
</gene>
<dbReference type="EMBL" id="JOUE01000003">
    <property type="protein sequence ID" value="KFJ43999.1"/>
    <property type="molecule type" value="Genomic_DNA"/>
</dbReference>
<evidence type="ECO:0000313" key="2">
    <source>
        <dbReference type="Proteomes" id="UP000029117"/>
    </source>
</evidence>
<evidence type="ECO:0000313" key="1">
    <source>
        <dbReference type="EMBL" id="KFJ43999.1"/>
    </source>
</evidence>
<name>A0AAW3DD10_9GAMM</name>
<organism evidence="1 2">
    <name type="scientific">Francisella philomiragia</name>
    <dbReference type="NCBI Taxonomy" id="28110"/>
    <lineage>
        <taxon>Bacteria</taxon>
        <taxon>Pseudomonadati</taxon>
        <taxon>Pseudomonadota</taxon>
        <taxon>Gammaproteobacteria</taxon>
        <taxon>Thiotrichales</taxon>
        <taxon>Francisellaceae</taxon>
        <taxon>Francisella</taxon>
    </lineage>
</organism>
<sequence>MKPGIASTETFHTVPSLGISREIVELESTDTFSESPFLLDKVKVVDLFSGSRSTLIRTFSVGIACLVNVTSTFEVLKLYTVIGYVPVGV</sequence>
<accession>A0AAW3DD10</accession>
<comment type="caution">
    <text evidence="1">The sequence shown here is derived from an EMBL/GenBank/DDBJ whole genome shotgun (WGS) entry which is preliminary data.</text>
</comment>
<reference evidence="1 2" key="1">
    <citation type="submission" date="2014-04" db="EMBL/GenBank/DDBJ databases">
        <authorList>
            <person name="Bishop-Lilly K.A."/>
            <person name="Broomall S.M."/>
            <person name="Chain P.S."/>
            <person name="Chertkov O."/>
            <person name="Coyne S.R."/>
            <person name="Daligault H.E."/>
            <person name="Davenport K.W."/>
            <person name="Erkkila T."/>
            <person name="Frey K.G."/>
            <person name="Gibbons H.S."/>
            <person name="Gu W."/>
            <person name="Jaissle J."/>
            <person name="Johnson S.L."/>
            <person name="Koroleva G.I."/>
            <person name="Ladner J.T."/>
            <person name="Lo C.-C."/>
            <person name="Minogue T.D."/>
            <person name="Munk C."/>
            <person name="Palacios G.F."/>
            <person name="Redden C.L."/>
            <person name="Rosenzweig C.N."/>
            <person name="Scholz M.B."/>
            <person name="Teshima H."/>
            <person name="Xu Y."/>
        </authorList>
    </citation>
    <scope>NUCLEOTIDE SEQUENCE [LARGE SCALE GENOMIC DNA]</scope>
    <source>
        <strain evidence="1 2">FAJ</strain>
    </source>
</reference>
<proteinExistence type="predicted"/>
<dbReference type="AlphaFoldDB" id="A0AAW3DD10"/>
<protein>
    <submittedName>
        <fullName evidence="1">Uncharacterized protein</fullName>
    </submittedName>
</protein>
<dbReference type="Proteomes" id="UP000029117">
    <property type="component" value="Unassembled WGS sequence"/>
</dbReference>